<dbReference type="AlphaFoldDB" id="A0AAV7BW51"/>
<name>A0AAV7BW51_ENGPU</name>
<sequence>MPLISSASVHNVNTVQCIYIIRVVLCHRWQIKTSIKPICFIGSELKAFICPEEKNVCTAVKGHSYAYIFVVRDVRKQTSSRTWEVRGSARSSLM</sequence>
<organism evidence="1 2">
    <name type="scientific">Engystomops pustulosus</name>
    <name type="common">Tungara frog</name>
    <name type="synonym">Physalaemus pustulosus</name>
    <dbReference type="NCBI Taxonomy" id="76066"/>
    <lineage>
        <taxon>Eukaryota</taxon>
        <taxon>Metazoa</taxon>
        <taxon>Chordata</taxon>
        <taxon>Craniata</taxon>
        <taxon>Vertebrata</taxon>
        <taxon>Euteleostomi</taxon>
        <taxon>Amphibia</taxon>
        <taxon>Batrachia</taxon>
        <taxon>Anura</taxon>
        <taxon>Neobatrachia</taxon>
        <taxon>Hyloidea</taxon>
        <taxon>Leptodactylidae</taxon>
        <taxon>Leiuperinae</taxon>
        <taxon>Engystomops</taxon>
    </lineage>
</organism>
<accession>A0AAV7BW51</accession>
<evidence type="ECO:0000313" key="2">
    <source>
        <dbReference type="Proteomes" id="UP000824782"/>
    </source>
</evidence>
<evidence type="ECO:0000313" key="1">
    <source>
        <dbReference type="EMBL" id="KAG8576813.1"/>
    </source>
</evidence>
<reference evidence="1" key="1">
    <citation type="thesis" date="2020" institute="ProQuest LLC" country="789 East Eisenhower Parkway, Ann Arbor, MI, USA">
        <title>Comparative Genomics and Chromosome Evolution.</title>
        <authorList>
            <person name="Mudd A.B."/>
        </authorList>
    </citation>
    <scope>NUCLEOTIDE SEQUENCE</scope>
    <source>
        <strain evidence="1">237g6f4</strain>
        <tissue evidence="1">Blood</tissue>
    </source>
</reference>
<keyword evidence="2" id="KW-1185">Reference proteome</keyword>
<gene>
    <name evidence="1" type="ORF">GDO81_009984</name>
</gene>
<protein>
    <submittedName>
        <fullName evidence="1">Uncharacterized protein</fullName>
    </submittedName>
</protein>
<dbReference type="Proteomes" id="UP000824782">
    <property type="component" value="Unassembled WGS sequence"/>
</dbReference>
<dbReference type="EMBL" id="WNYA01000004">
    <property type="protein sequence ID" value="KAG8576813.1"/>
    <property type="molecule type" value="Genomic_DNA"/>
</dbReference>
<comment type="caution">
    <text evidence="1">The sequence shown here is derived from an EMBL/GenBank/DDBJ whole genome shotgun (WGS) entry which is preliminary data.</text>
</comment>
<proteinExistence type="predicted"/>